<sequence length="82" mass="9230">MYLKIASNHSVEYSQLAQWGSSGLKSCVNYVFRVDKTTPTRYWIRCGGVWPVSRLFNLDHMGTLLVLQRSSDLRKTMGGCGG</sequence>
<protein>
    <submittedName>
        <fullName evidence="1">Uncharacterized protein</fullName>
    </submittedName>
</protein>
<dbReference type="Proteomes" id="UP001054837">
    <property type="component" value="Unassembled WGS sequence"/>
</dbReference>
<evidence type="ECO:0000313" key="2">
    <source>
        <dbReference type="Proteomes" id="UP001054837"/>
    </source>
</evidence>
<gene>
    <name evidence="1" type="ORF">CDAR_585661</name>
</gene>
<evidence type="ECO:0000313" key="1">
    <source>
        <dbReference type="EMBL" id="GIY46395.1"/>
    </source>
</evidence>
<dbReference type="AlphaFoldDB" id="A0AAV4TJ39"/>
<keyword evidence="2" id="KW-1185">Reference proteome</keyword>
<proteinExistence type="predicted"/>
<accession>A0AAV4TJ39</accession>
<name>A0AAV4TJ39_9ARAC</name>
<dbReference type="EMBL" id="BPLQ01009763">
    <property type="protein sequence ID" value="GIY46395.1"/>
    <property type="molecule type" value="Genomic_DNA"/>
</dbReference>
<comment type="caution">
    <text evidence="1">The sequence shown here is derived from an EMBL/GenBank/DDBJ whole genome shotgun (WGS) entry which is preliminary data.</text>
</comment>
<reference evidence="1 2" key="1">
    <citation type="submission" date="2021-06" db="EMBL/GenBank/DDBJ databases">
        <title>Caerostris darwini draft genome.</title>
        <authorList>
            <person name="Kono N."/>
            <person name="Arakawa K."/>
        </authorList>
    </citation>
    <scope>NUCLEOTIDE SEQUENCE [LARGE SCALE GENOMIC DNA]</scope>
</reference>
<organism evidence="1 2">
    <name type="scientific">Caerostris darwini</name>
    <dbReference type="NCBI Taxonomy" id="1538125"/>
    <lineage>
        <taxon>Eukaryota</taxon>
        <taxon>Metazoa</taxon>
        <taxon>Ecdysozoa</taxon>
        <taxon>Arthropoda</taxon>
        <taxon>Chelicerata</taxon>
        <taxon>Arachnida</taxon>
        <taxon>Araneae</taxon>
        <taxon>Araneomorphae</taxon>
        <taxon>Entelegynae</taxon>
        <taxon>Araneoidea</taxon>
        <taxon>Araneidae</taxon>
        <taxon>Caerostris</taxon>
    </lineage>
</organism>